<gene>
    <name evidence="7" type="ORF">HX829_22345</name>
</gene>
<dbReference type="Proteomes" id="UP000582981">
    <property type="component" value="Unassembled WGS sequence"/>
</dbReference>
<comment type="subcellular location">
    <subcellularLocation>
        <location evidence="1">Membrane</location>
        <topology evidence="1">Multi-pass membrane protein</topology>
    </subcellularLocation>
</comment>
<name>A0A7Y8BML7_9PSED</name>
<proteinExistence type="predicted"/>
<feature type="transmembrane region" description="Helical" evidence="5">
    <location>
        <begin position="422"/>
        <end position="441"/>
    </location>
</feature>
<feature type="transmembrane region" description="Helical" evidence="5">
    <location>
        <begin position="67"/>
        <end position="87"/>
    </location>
</feature>
<feature type="transmembrane region" description="Helical" evidence="5">
    <location>
        <begin position="42"/>
        <end position="60"/>
    </location>
</feature>
<dbReference type="Pfam" id="PF04932">
    <property type="entry name" value="Wzy_C"/>
    <property type="match status" value="1"/>
</dbReference>
<evidence type="ECO:0000256" key="4">
    <source>
        <dbReference type="ARBA" id="ARBA00023136"/>
    </source>
</evidence>
<feature type="transmembrane region" description="Helical" evidence="5">
    <location>
        <begin position="390"/>
        <end position="410"/>
    </location>
</feature>
<evidence type="ECO:0000256" key="2">
    <source>
        <dbReference type="ARBA" id="ARBA00022692"/>
    </source>
</evidence>
<feature type="transmembrane region" description="Helical" evidence="5">
    <location>
        <begin position="196"/>
        <end position="212"/>
    </location>
</feature>
<feature type="transmembrane region" description="Helical" evidence="5">
    <location>
        <begin position="16"/>
        <end position="36"/>
    </location>
</feature>
<sequence>MYYFGGHFAGAKRINFIFFSFCAFIFSIIIFSSFFGHDGQRSAQVFIGGLAVFYFFFNGLGVYRLGLSFSSLVICGFIFFLGGGSVFLARQFVWALTEFSLIILCFYIGWAFYRARTLGGGDLDSVFMVFLFFIVAVKSFQFFSLGVFSFFSDLKGMNTDFFIEGFSNKRFYGQFQTFTLPLLTVPLILNSTKRSTKIWVFSLLCCWWLIAVTGGTRGTWLGMGVAACVLFICGHSGKRWIAWQLPAVAVGVALYWLLFCVLTSYLGIEVSNFASDRLTTSLSGRGPLWQQAWDMIRERPWLGFGPMHFADIHNPIAAHPHQAILQWASEWGIPSTLLVMWLVGRGLWATFRLIRERSISDDPTDLLRLCLFASLIGALTQSMVDGVIVMPYSQLWLSLVVGWLMALHVWKGEPAKPNAFIHWSWMGISTAAVLFLVYVVIRDVPHLDERNKLYQQQYGGHFQPRFWVQGVIAIKPE</sequence>
<evidence type="ECO:0000256" key="5">
    <source>
        <dbReference type="SAM" id="Phobius"/>
    </source>
</evidence>
<dbReference type="InterPro" id="IPR051533">
    <property type="entry name" value="WaaL-like"/>
</dbReference>
<dbReference type="PANTHER" id="PTHR37422:SF13">
    <property type="entry name" value="LIPOPOLYSACCHARIDE BIOSYNTHESIS PROTEIN PA4999-RELATED"/>
    <property type="match status" value="1"/>
</dbReference>
<dbReference type="RefSeq" id="WP_177145075.1">
    <property type="nucleotide sequence ID" value="NZ_JACAPU010000026.1"/>
</dbReference>
<protein>
    <submittedName>
        <fullName evidence="7">O-antigen ligase family protein</fullName>
    </submittedName>
</protein>
<evidence type="ECO:0000256" key="1">
    <source>
        <dbReference type="ARBA" id="ARBA00004141"/>
    </source>
</evidence>
<keyword evidence="3 5" id="KW-1133">Transmembrane helix</keyword>
<dbReference type="InterPro" id="IPR007016">
    <property type="entry name" value="O-antigen_ligase-rel_domated"/>
</dbReference>
<dbReference type="GO" id="GO:0016020">
    <property type="term" value="C:membrane"/>
    <property type="evidence" value="ECO:0007669"/>
    <property type="project" value="UniProtKB-SubCell"/>
</dbReference>
<feature type="transmembrane region" description="Helical" evidence="5">
    <location>
        <begin position="171"/>
        <end position="189"/>
    </location>
</feature>
<feature type="transmembrane region" description="Helical" evidence="5">
    <location>
        <begin position="93"/>
        <end position="113"/>
    </location>
</feature>
<evidence type="ECO:0000313" key="7">
    <source>
        <dbReference type="EMBL" id="NWB49230.1"/>
    </source>
</evidence>
<dbReference type="PANTHER" id="PTHR37422">
    <property type="entry name" value="TEICHURONIC ACID BIOSYNTHESIS PROTEIN TUAE"/>
    <property type="match status" value="1"/>
</dbReference>
<feature type="transmembrane region" description="Helical" evidence="5">
    <location>
        <begin position="247"/>
        <end position="268"/>
    </location>
</feature>
<evidence type="ECO:0000259" key="6">
    <source>
        <dbReference type="Pfam" id="PF04932"/>
    </source>
</evidence>
<evidence type="ECO:0000256" key="3">
    <source>
        <dbReference type="ARBA" id="ARBA00022989"/>
    </source>
</evidence>
<evidence type="ECO:0000313" key="8">
    <source>
        <dbReference type="Proteomes" id="UP000582981"/>
    </source>
</evidence>
<feature type="transmembrane region" description="Helical" evidence="5">
    <location>
        <begin position="125"/>
        <end position="151"/>
    </location>
</feature>
<keyword evidence="4 5" id="KW-0472">Membrane</keyword>
<dbReference type="GO" id="GO:0016874">
    <property type="term" value="F:ligase activity"/>
    <property type="evidence" value="ECO:0007669"/>
    <property type="project" value="UniProtKB-KW"/>
</dbReference>
<dbReference type="EMBL" id="JACAPU010000026">
    <property type="protein sequence ID" value="NWB49230.1"/>
    <property type="molecule type" value="Genomic_DNA"/>
</dbReference>
<organism evidence="7 8">
    <name type="scientific">Pseudomonas gingeri</name>
    <dbReference type="NCBI Taxonomy" id="117681"/>
    <lineage>
        <taxon>Bacteria</taxon>
        <taxon>Pseudomonadati</taxon>
        <taxon>Pseudomonadota</taxon>
        <taxon>Gammaproteobacteria</taxon>
        <taxon>Pseudomonadales</taxon>
        <taxon>Pseudomonadaceae</taxon>
        <taxon>Pseudomonas</taxon>
    </lineage>
</organism>
<keyword evidence="7" id="KW-0436">Ligase</keyword>
<accession>A0A7Y8BML7</accession>
<reference evidence="7 8" key="1">
    <citation type="submission" date="2020-04" db="EMBL/GenBank/DDBJ databases">
        <title>Molecular characterization of pseudomonads from Agaricus bisporus reveal novel blotch 2 pathogens in Western Europe.</title>
        <authorList>
            <person name="Taparia T."/>
            <person name="Krijger M."/>
            <person name="Haynes E."/>
            <person name="Elpinstone J.G."/>
            <person name="Noble R."/>
            <person name="Van Der Wolf J."/>
        </authorList>
    </citation>
    <scope>NUCLEOTIDE SEQUENCE [LARGE SCALE GENOMIC DNA]</scope>
    <source>
        <strain evidence="7 8">F1001</strain>
    </source>
</reference>
<feature type="domain" description="O-antigen ligase-related" evidence="6">
    <location>
        <begin position="206"/>
        <end position="339"/>
    </location>
</feature>
<comment type="caution">
    <text evidence="7">The sequence shown here is derived from an EMBL/GenBank/DDBJ whole genome shotgun (WGS) entry which is preliminary data.</text>
</comment>
<keyword evidence="2 5" id="KW-0812">Transmembrane</keyword>
<dbReference type="AlphaFoldDB" id="A0A7Y8BML7"/>